<dbReference type="EnsemblPlants" id="Zm00001eb079500_T004">
    <property type="protein sequence ID" value="Zm00001eb079500_P004"/>
    <property type="gene ID" value="Zm00001eb079500"/>
</dbReference>
<reference evidence="2" key="2">
    <citation type="submission" date="2019-07" db="EMBL/GenBank/DDBJ databases">
        <authorList>
            <person name="Seetharam A."/>
            <person name="Woodhouse M."/>
            <person name="Cannon E."/>
        </authorList>
    </citation>
    <scope>NUCLEOTIDE SEQUENCE [LARGE SCALE GENOMIC DNA]</scope>
    <source>
        <strain evidence="2">cv. B73</strain>
    </source>
</reference>
<evidence type="ECO:0000313" key="3">
    <source>
        <dbReference type="Proteomes" id="UP000007305"/>
    </source>
</evidence>
<feature type="compositionally biased region" description="Basic and acidic residues" evidence="1">
    <location>
        <begin position="137"/>
        <end position="148"/>
    </location>
</feature>
<dbReference type="Proteomes" id="UP000007305">
    <property type="component" value="Chromosome 2"/>
</dbReference>
<dbReference type="AlphaFoldDB" id="A0A804MEJ1"/>
<reference evidence="2" key="3">
    <citation type="submission" date="2021-05" db="UniProtKB">
        <authorList>
            <consortium name="EnsemblPlants"/>
        </authorList>
    </citation>
    <scope>IDENTIFICATION</scope>
    <source>
        <strain evidence="2">cv. B73</strain>
    </source>
</reference>
<reference evidence="3" key="1">
    <citation type="submission" date="2015-12" db="EMBL/GenBank/DDBJ databases">
        <title>Update maize B73 reference genome by single molecule sequencing technologies.</title>
        <authorList>
            <consortium name="Maize Genome Sequencing Project"/>
            <person name="Ware D."/>
        </authorList>
    </citation>
    <scope>NUCLEOTIDE SEQUENCE [LARGE SCALE GENOMIC DNA]</scope>
    <source>
        <strain evidence="3">cv. B73</strain>
    </source>
</reference>
<protein>
    <submittedName>
        <fullName evidence="2">Uncharacterized protein</fullName>
    </submittedName>
</protein>
<feature type="region of interest" description="Disordered" evidence="1">
    <location>
        <begin position="1"/>
        <end position="215"/>
    </location>
</feature>
<proteinExistence type="predicted"/>
<feature type="compositionally biased region" description="Basic residues" evidence="1">
    <location>
        <begin position="43"/>
        <end position="58"/>
    </location>
</feature>
<sequence length="273" mass="29281">MKSWSWRRAKARPPPRGSAHGSGAPSFWGSQPGRTPAAGGGGARRRGTSCRSGRRRPTRGPAPAASRSLTTPSRTRSRRSTPSSPTPSTKKQEDQMTSGEMADGQSVKSNEEVAKKSKPSKKYKKKTNVSSPLPGEPKPEMDGSDDRNFWVPPVEGRWDDDDGKKRWELSPGKHTLAKNEGGSDAAAGGGDNDGGDENVTAEKDDAESRELASMTKQISSWLQLKQQIRAPVSAASFQSSTKGPKSQQVESLECQQQVITRAGPEILGAQSKT</sequence>
<dbReference type="Gramene" id="Zm00001eb079500_T004">
    <property type="protein sequence ID" value="Zm00001eb079500_P004"/>
    <property type="gene ID" value="Zm00001eb079500"/>
</dbReference>
<keyword evidence="3" id="KW-1185">Reference proteome</keyword>
<dbReference type="PANTHER" id="PTHR47854">
    <property type="entry name" value="SURFEIT LOCUS PROTEIN 2 (SURF2)"/>
    <property type="match status" value="1"/>
</dbReference>
<feature type="compositionally biased region" description="Polar residues" evidence="1">
    <location>
        <begin position="235"/>
        <end position="252"/>
    </location>
</feature>
<name>A0A804MEJ1_MAIZE</name>
<feature type="compositionally biased region" description="Low complexity" evidence="1">
    <location>
        <begin position="59"/>
        <end position="89"/>
    </location>
</feature>
<feature type="region of interest" description="Disordered" evidence="1">
    <location>
        <begin position="231"/>
        <end position="252"/>
    </location>
</feature>
<organism evidence="2 3">
    <name type="scientific">Zea mays</name>
    <name type="common">Maize</name>
    <dbReference type="NCBI Taxonomy" id="4577"/>
    <lineage>
        <taxon>Eukaryota</taxon>
        <taxon>Viridiplantae</taxon>
        <taxon>Streptophyta</taxon>
        <taxon>Embryophyta</taxon>
        <taxon>Tracheophyta</taxon>
        <taxon>Spermatophyta</taxon>
        <taxon>Magnoliopsida</taxon>
        <taxon>Liliopsida</taxon>
        <taxon>Poales</taxon>
        <taxon>Poaceae</taxon>
        <taxon>PACMAD clade</taxon>
        <taxon>Panicoideae</taxon>
        <taxon>Andropogonodae</taxon>
        <taxon>Andropogoneae</taxon>
        <taxon>Tripsacinae</taxon>
        <taxon>Zea</taxon>
    </lineage>
</organism>
<evidence type="ECO:0000313" key="2">
    <source>
        <dbReference type="EnsemblPlants" id="Zm00001eb079500_P004"/>
    </source>
</evidence>
<feature type="compositionally biased region" description="Basic and acidic residues" evidence="1">
    <location>
        <begin position="200"/>
        <end position="210"/>
    </location>
</feature>
<evidence type="ECO:0000256" key="1">
    <source>
        <dbReference type="SAM" id="MobiDB-lite"/>
    </source>
</evidence>
<accession>A0A804MEJ1</accession>
<feature type="compositionally biased region" description="Basic residues" evidence="1">
    <location>
        <begin position="1"/>
        <end position="13"/>
    </location>
</feature>
<dbReference type="PANTHER" id="PTHR47854:SF1">
    <property type="entry name" value="SURFEIT LOCUS PROTEIN 2 (SURF2)"/>
    <property type="match status" value="1"/>
</dbReference>
<feature type="compositionally biased region" description="Basic residues" evidence="1">
    <location>
        <begin position="116"/>
        <end position="127"/>
    </location>
</feature>